<feature type="transmembrane region" description="Helical" evidence="6">
    <location>
        <begin position="36"/>
        <end position="62"/>
    </location>
</feature>
<evidence type="ECO:0000256" key="4">
    <source>
        <dbReference type="ARBA" id="ARBA00022989"/>
    </source>
</evidence>
<sequence length="200" mass="20721">MISSLTAGFALGLSLILAIGAQNSFVLRQGLRGEFVLPVVLTCAISDAILIVAGVAGFGALVDAAPFAVDLARWGGAAFLVVYGALNFASAYRGGSSLASEGANAPKLSKAIGTCLVLTWLNPHVYLDTVVLLGGISATYDSPWVFAVGAVCASFTFFFSLGYGAALLRGFFTNPLSWRILDVLVGVTMWAIAASLLLNH</sequence>
<keyword evidence="2" id="KW-1003">Cell membrane</keyword>
<dbReference type="PANTHER" id="PTHR30086:SF20">
    <property type="entry name" value="ARGININE EXPORTER PROTEIN ARGO-RELATED"/>
    <property type="match status" value="1"/>
</dbReference>
<organism evidence="7 8">
    <name type="scientific">Cognatishimia activa</name>
    <dbReference type="NCBI Taxonomy" id="1715691"/>
    <lineage>
        <taxon>Bacteria</taxon>
        <taxon>Pseudomonadati</taxon>
        <taxon>Pseudomonadota</taxon>
        <taxon>Alphaproteobacteria</taxon>
        <taxon>Rhodobacterales</taxon>
        <taxon>Paracoccaceae</taxon>
        <taxon>Cognatishimia</taxon>
    </lineage>
</organism>
<dbReference type="InterPro" id="IPR001123">
    <property type="entry name" value="LeuE-type"/>
</dbReference>
<dbReference type="GO" id="GO:0015171">
    <property type="term" value="F:amino acid transmembrane transporter activity"/>
    <property type="evidence" value="ECO:0007669"/>
    <property type="project" value="TreeGrafter"/>
</dbReference>
<dbReference type="AlphaFoldDB" id="A0A975ENF2"/>
<dbReference type="KEGG" id="cact:HZ995_12425"/>
<dbReference type="EMBL" id="CP060010">
    <property type="protein sequence ID" value="QTN35280.1"/>
    <property type="molecule type" value="Genomic_DNA"/>
</dbReference>
<accession>A0A975ENF2</accession>
<keyword evidence="4 6" id="KW-1133">Transmembrane helix</keyword>
<dbReference type="GO" id="GO:0005886">
    <property type="term" value="C:plasma membrane"/>
    <property type="evidence" value="ECO:0007669"/>
    <property type="project" value="UniProtKB-SubCell"/>
</dbReference>
<feature type="transmembrane region" description="Helical" evidence="6">
    <location>
        <begin position="74"/>
        <end position="92"/>
    </location>
</feature>
<name>A0A975ENF2_9RHOB</name>
<dbReference type="Pfam" id="PF01810">
    <property type="entry name" value="LysE"/>
    <property type="match status" value="1"/>
</dbReference>
<evidence type="ECO:0000256" key="1">
    <source>
        <dbReference type="ARBA" id="ARBA00004651"/>
    </source>
</evidence>
<proteinExistence type="predicted"/>
<keyword evidence="3 6" id="KW-0812">Transmembrane</keyword>
<evidence type="ECO:0000256" key="5">
    <source>
        <dbReference type="ARBA" id="ARBA00023136"/>
    </source>
</evidence>
<feature type="transmembrane region" description="Helical" evidence="6">
    <location>
        <begin position="180"/>
        <end position="198"/>
    </location>
</feature>
<comment type="subcellular location">
    <subcellularLocation>
        <location evidence="1">Cell membrane</location>
        <topology evidence="1">Multi-pass membrane protein</topology>
    </subcellularLocation>
</comment>
<evidence type="ECO:0000256" key="2">
    <source>
        <dbReference type="ARBA" id="ARBA00022475"/>
    </source>
</evidence>
<evidence type="ECO:0000313" key="7">
    <source>
        <dbReference type="EMBL" id="QTN35280.1"/>
    </source>
</evidence>
<reference evidence="7" key="1">
    <citation type="submission" date="2020-07" db="EMBL/GenBank/DDBJ databases">
        <title>Genome sequences of bacteria associated with the marine, planktonic diatom Thalassiosira profunda strain ECT2AJA-044.</title>
        <authorList>
            <person name="Gargas C.B."/>
            <person name="Roberts W.R."/>
            <person name="Alverson A.J."/>
        </authorList>
    </citation>
    <scope>NUCLEOTIDE SEQUENCE</scope>
    <source>
        <strain evidence="7">ECT2AJA-044</strain>
    </source>
</reference>
<protein>
    <submittedName>
        <fullName evidence="7">Amino acid transporter</fullName>
    </submittedName>
</protein>
<dbReference type="Proteomes" id="UP000665026">
    <property type="component" value="Chromosome"/>
</dbReference>
<evidence type="ECO:0000256" key="3">
    <source>
        <dbReference type="ARBA" id="ARBA00022692"/>
    </source>
</evidence>
<evidence type="ECO:0000256" key="6">
    <source>
        <dbReference type="SAM" id="Phobius"/>
    </source>
</evidence>
<keyword evidence="5 6" id="KW-0472">Membrane</keyword>
<dbReference type="RefSeq" id="WP_209355966.1">
    <property type="nucleotide sequence ID" value="NZ_CP060010.1"/>
</dbReference>
<gene>
    <name evidence="7" type="ORF">HZ995_12425</name>
</gene>
<feature type="transmembrane region" description="Helical" evidence="6">
    <location>
        <begin position="144"/>
        <end position="168"/>
    </location>
</feature>
<dbReference type="PANTHER" id="PTHR30086">
    <property type="entry name" value="ARGININE EXPORTER PROTEIN ARGO"/>
    <property type="match status" value="1"/>
</dbReference>
<evidence type="ECO:0000313" key="8">
    <source>
        <dbReference type="Proteomes" id="UP000665026"/>
    </source>
</evidence>